<dbReference type="Proteomes" id="UP000016895">
    <property type="component" value="Chromosome 2"/>
</dbReference>
<proteinExistence type="predicted"/>
<dbReference type="EMBL" id="FO203527">
    <property type="protein sequence ID" value="CCO60635.1"/>
    <property type="molecule type" value="Genomic_DNA"/>
</dbReference>
<evidence type="ECO:0000313" key="1">
    <source>
        <dbReference type="EMBL" id="CCO60635.1"/>
    </source>
</evidence>
<name>U4KIG4_9VIBR</name>
<sequence>MKVSYRKKKLVFCYTLIFFTTINAFRDTVYLNEIKHSIKKGMKPTAFLSIILSPKRLRFTPRVKFLLLGS</sequence>
<dbReference type="KEGG" id="vni:VIBNI_B0849"/>
<dbReference type="AlphaFoldDB" id="U4KIG4"/>
<accession>U4KIG4</accession>
<gene>
    <name evidence="1" type="ORF">VIBNI_B0849</name>
</gene>
<organism evidence="1 2">
    <name type="scientific">Vibrio nigripulchritudo</name>
    <dbReference type="NCBI Taxonomy" id="28173"/>
    <lineage>
        <taxon>Bacteria</taxon>
        <taxon>Pseudomonadati</taxon>
        <taxon>Pseudomonadota</taxon>
        <taxon>Gammaproteobacteria</taxon>
        <taxon>Vibrionales</taxon>
        <taxon>Vibrionaceae</taxon>
        <taxon>Vibrio</taxon>
    </lineage>
</organism>
<evidence type="ECO:0000313" key="2">
    <source>
        <dbReference type="Proteomes" id="UP000016895"/>
    </source>
</evidence>
<reference evidence="1 2" key="1">
    <citation type="journal article" date="2013" name="ISME J.">
        <title>Comparative genomics of pathogenic lineages of Vibrio nigripulchritudo identifies virulence-associated traits.</title>
        <authorList>
            <person name="Goudenege D."/>
            <person name="Labreuche Y."/>
            <person name="Krin E."/>
            <person name="Ansquer D."/>
            <person name="Mangenot S."/>
            <person name="Calteau A."/>
            <person name="Medigue C."/>
            <person name="Mazel D."/>
            <person name="Polz M.F."/>
            <person name="Le Roux F."/>
        </authorList>
    </citation>
    <scope>NUCLEOTIDE SEQUENCE [LARGE SCALE GENOMIC DNA]</scope>
    <source>
        <strain evidence="2">SnF1</strain>
    </source>
</reference>
<keyword evidence="2" id="KW-1185">Reference proteome</keyword>
<dbReference type="STRING" id="28173.VIBNI_B0849"/>
<protein>
    <submittedName>
        <fullName evidence="1">Uncharacterized protein</fullName>
    </submittedName>
</protein>